<feature type="domain" description="Phosphoesterase HXTX" evidence="3">
    <location>
        <begin position="104"/>
        <end position="176"/>
    </location>
</feature>
<feature type="domain" description="Phosphoesterase HXTX" evidence="3">
    <location>
        <begin position="8"/>
        <end position="91"/>
    </location>
</feature>
<feature type="short sequence motif" description="HXTX 2" evidence="2">
    <location>
        <begin position="127"/>
        <end position="130"/>
    </location>
</feature>
<proteinExistence type="inferred from homology"/>
<dbReference type="EMBL" id="NOZQ01000201">
    <property type="protein sequence ID" value="OYD14164.1"/>
    <property type="molecule type" value="Genomic_DNA"/>
</dbReference>
<dbReference type="Pfam" id="PF02834">
    <property type="entry name" value="LigT_PEase"/>
    <property type="match status" value="2"/>
</dbReference>
<dbReference type="EC" id="3.1.4.58" evidence="2"/>
<evidence type="ECO:0000256" key="2">
    <source>
        <dbReference type="HAMAP-Rule" id="MF_01940"/>
    </source>
</evidence>
<comment type="caution">
    <text evidence="4">The sequence shown here is derived from an EMBL/GenBank/DDBJ whole genome shotgun (WGS) entry which is preliminary data.</text>
</comment>
<sequence length="187" mass="21314">MMRLFVAIKIPEDIRDELVAVEGKLAGIYRARWVKRDNIHLTLKFLGEVEEKRLGDTAKIVSEISKDNPGFDLNLENIGGFPNLKRPRVLWVGVQRGEKNTVCLMEQLEKNFARLGIKPEKREKNPHITLGRVKGPTRSSDKKGRDGVNKLTYKSRVFRADAISLIKSELTPRGAIHTVLERYALQQ</sequence>
<accession>A0A235BPL4</accession>
<feature type="short sequence motif" description="HXTX 1" evidence="2">
    <location>
        <begin position="40"/>
        <end position="43"/>
    </location>
</feature>
<dbReference type="GO" id="GO:0008664">
    <property type="term" value="F:RNA 2',3'-cyclic 3'-phosphodiesterase activity"/>
    <property type="evidence" value="ECO:0007669"/>
    <property type="project" value="UniProtKB-EC"/>
</dbReference>
<dbReference type="HAMAP" id="MF_01940">
    <property type="entry name" value="RNA_CPDase"/>
    <property type="match status" value="1"/>
</dbReference>
<dbReference type="InterPro" id="IPR004175">
    <property type="entry name" value="RNA_CPDase"/>
</dbReference>
<keyword evidence="1 2" id="KW-0378">Hydrolase</keyword>
<evidence type="ECO:0000313" key="4">
    <source>
        <dbReference type="EMBL" id="OYD14164.1"/>
    </source>
</evidence>
<protein>
    <recommendedName>
        <fullName evidence="2">RNA 2',3'-cyclic phosphodiesterase</fullName>
        <shortName evidence="2">RNA 2',3'-CPDase</shortName>
        <ecNumber evidence="2">3.1.4.58</ecNumber>
    </recommendedName>
</protein>
<evidence type="ECO:0000259" key="3">
    <source>
        <dbReference type="Pfam" id="PF02834"/>
    </source>
</evidence>
<evidence type="ECO:0000256" key="1">
    <source>
        <dbReference type="ARBA" id="ARBA00022801"/>
    </source>
</evidence>
<feature type="active site" description="Proton acceptor" evidence="2">
    <location>
        <position position="127"/>
    </location>
</feature>
<dbReference type="SUPFAM" id="SSF55144">
    <property type="entry name" value="LigT-like"/>
    <property type="match status" value="1"/>
</dbReference>
<dbReference type="Gene3D" id="3.90.1140.10">
    <property type="entry name" value="Cyclic phosphodiesterase"/>
    <property type="match status" value="1"/>
</dbReference>
<dbReference type="InterPro" id="IPR014051">
    <property type="entry name" value="Phosphoesterase_HXTX"/>
</dbReference>
<reference evidence="4 5" key="1">
    <citation type="submission" date="2017-07" db="EMBL/GenBank/DDBJ databases">
        <title>Recovery of genomes from metagenomes via a dereplication, aggregation, and scoring strategy.</title>
        <authorList>
            <person name="Sieber C.M."/>
            <person name="Probst A.J."/>
            <person name="Sharrar A."/>
            <person name="Thomas B.C."/>
            <person name="Hess M."/>
            <person name="Tringe S.G."/>
            <person name="Banfield J.F."/>
        </authorList>
    </citation>
    <scope>NUCLEOTIDE SEQUENCE [LARGE SCALE GENOMIC DNA]</scope>
    <source>
        <strain evidence="4">JGI_Cruoil_03_44_89</strain>
    </source>
</reference>
<dbReference type="PANTHER" id="PTHR35561">
    <property type="entry name" value="RNA 2',3'-CYCLIC PHOSPHODIESTERASE"/>
    <property type="match status" value="1"/>
</dbReference>
<dbReference type="PANTHER" id="PTHR35561:SF1">
    <property type="entry name" value="RNA 2',3'-CYCLIC PHOSPHODIESTERASE"/>
    <property type="match status" value="1"/>
</dbReference>
<dbReference type="InterPro" id="IPR009097">
    <property type="entry name" value="Cyclic_Pdiesterase"/>
</dbReference>
<feature type="active site" description="Proton donor" evidence="2">
    <location>
        <position position="40"/>
    </location>
</feature>
<evidence type="ECO:0000313" key="5">
    <source>
        <dbReference type="Proteomes" id="UP000215215"/>
    </source>
</evidence>
<name>A0A235BPL4_UNCW3</name>
<dbReference type="AlphaFoldDB" id="A0A235BPL4"/>
<dbReference type="Proteomes" id="UP000215215">
    <property type="component" value="Unassembled WGS sequence"/>
</dbReference>
<comment type="catalytic activity">
    <reaction evidence="2">
        <text>a 3'-end 2',3'-cyclophospho-ribonucleotide-RNA + H2O = a 3'-end 2'-phospho-ribonucleotide-RNA + H(+)</text>
        <dbReference type="Rhea" id="RHEA:11828"/>
        <dbReference type="Rhea" id="RHEA-COMP:10464"/>
        <dbReference type="Rhea" id="RHEA-COMP:17353"/>
        <dbReference type="ChEBI" id="CHEBI:15377"/>
        <dbReference type="ChEBI" id="CHEBI:15378"/>
        <dbReference type="ChEBI" id="CHEBI:83064"/>
        <dbReference type="ChEBI" id="CHEBI:173113"/>
        <dbReference type="EC" id="3.1.4.58"/>
    </reaction>
</comment>
<comment type="similarity">
    <text evidence="2">Belongs to the 2H phosphoesterase superfamily. ThpR family.</text>
</comment>
<organism evidence="4 5">
    <name type="scientific">candidate division WOR-3 bacterium JGI_Cruoil_03_44_89</name>
    <dbReference type="NCBI Taxonomy" id="1973748"/>
    <lineage>
        <taxon>Bacteria</taxon>
        <taxon>Bacteria division WOR-3</taxon>
    </lineage>
</organism>
<dbReference type="NCBIfam" id="TIGR02258">
    <property type="entry name" value="2_5_ligase"/>
    <property type="match status" value="1"/>
</dbReference>
<dbReference type="GO" id="GO:0004113">
    <property type="term" value="F:2',3'-cyclic-nucleotide 3'-phosphodiesterase activity"/>
    <property type="evidence" value="ECO:0007669"/>
    <property type="project" value="InterPro"/>
</dbReference>
<comment type="function">
    <text evidence="2">Hydrolyzes RNA 2',3'-cyclic phosphodiester to an RNA 2'-phosphomonoester.</text>
</comment>
<gene>
    <name evidence="4" type="ORF">CH333_08815</name>
</gene>